<protein>
    <recommendedName>
        <fullName evidence="9">AAA+ ATPase domain-containing protein</fullName>
    </recommendedName>
</protein>
<dbReference type="InterPro" id="IPR027417">
    <property type="entry name" value="P-loop_NTPase"/>
</dbReference>
<evidence type="ECO:0000256" key="1">
    <source>
        <dbReference type="ARBA" id="ARBA00022490"/>
    </source>
</evidence>
<dbReference type="PANTHER" id="PTHR42848">
    <property type="match status" value="1"/>
</dbReference>
<dbReference type="NCBIfam" id="NF000868">
    <property type="entry name" value="PRK00080.1"/>
    <property type="match status" value="1"/>
</dbReference>
<dbReference type="CDD" id="cd00009">
    <property type="entry name" value="AAA"/>
    <property type="match status" value="1"/>
</dbReference>
<dbReference type="EMBL" id="BARS01005987">
    <property type="protein sequence ID" value="GAF81659.1"/>
    <property type="molecule type" value="Genomic_DNA"/>
</dbReference>
<organism evidence="10">
    <name type="scientific">marine sediment metagenome</name>
    <dbReference type="NCBI Taxonomy" id="412755"/>
    <lineage>
        <taxon>unclassified sequences</taxon>
        <taxon>metagenomes</taxon>
        <taxon>ecological metagenomes</taxon>
    </lineage>
</organism>
<dbReference type="Pfam" id="PF05496">
    <property type="entry name" value="RuvB_N"/>
    <property type="match status" value="1"/>
</dbReference>
<dbReference type="Pfam" id="PF05491">
    <property type="entry name" value="WHD_RuvB"/>
    <property type="match status" value="1"/>
</dbReference>
<gene>
    <name evidence="10" type="ORF">S01H1_11725</name>
</gene>
<feature type="domain" description="AAA+ ATPase" evidence="9">
    <location>
        <begin position="64"/>
        <end position="195"/>
    </location>
</feature>
<dbReference type="SMART" id="SM00382">
    <property type="entry name" value="AAA"/>
    <property type="match status" value="1"/>
</dbReference>
<dbReference type="NCBIfam" id="TIGR00635">
    <property type="entry name" value="ruvB"/>
    <property type="match status" value="1"/>
</dbReference>
<dbReference type="AlphaFoldDB" id="X0SKW0"/>
<dbReference type="InterPro" id="IPR004605">
    <property type="entry name" value="DNA_helicase_Holl-junc_RuvB"/>
</dbReference>
<dbReference type="GO" id="GO:0006281">
    <property type="term" value="P:DNA repair"/>
    <property type="evidence" value="ECO:0007669"/>
    <property type="project" value="UniProtKB-KW"/>
</dbReference>
<proteinExistence type="inferred from homology"/>
<accession>X0SKW0</accession>
<keyword evidence="1" id="KW-0963">Cytoplasm</keyword>
<dbReference type="InterPro" id="IPR003593">
    <property type="entry name" value="AAA+_ATPase"/>
</dbReference>
<dbReference type="GO" id="GO:0005524">
    <property type="term" value="F:ATP binding"/>
    <property type="evidence" value="ECO:0007669"/>
    <property type="project" value="UniProtKB-KW"/>
</dbReference>
<keyword evidence="2" id="KW-0547">Nucleotide-binding</keyword>
<name>X0SKW0_9ZZZZ</name>
<evidence type="ECO:0000256" key="2">
    <source>
        <dbReference type="ARBA" id="ARBA00022741"/>
    </source>
</evidence>
<dbReference type="PANTHER" id="PTHR42848:SF1">
    <property type="entry name" value="HOLLIDAY JUNCTION BRANCH MIGRATION COMPLEX SUBUNIT RUVB"/>
    <property type="match status" value="1"/>
</dbReference>
<keyword evidence="4" id="KW-0378">Hydrolase</keyword>
<dbReference type="GO" id="GO:0016787">
    <property type="term" value="F:hydrolase activity"/>
    <property type="evidence" value="ECO:0007669"/>
    <property type="project" value="UniProtKB-KW"/>
</dbReference>
<keyword evidence="7" id="KW-0233">DNA recombination</keyword>
<keyword evidence="5" id="KW-0067">ATP-binding</keyword>
<dbReference type="HAMAP" id="MF_00016">
    <property type="entry name" value="DNA_HJ_migration_RuvB"/>
    <property type="match status" value="1"/>
</dbReference>
<dbReference type="InterPro" id="IPR008824">
    <property type="entry name" value="RuvB-like_N"/>
</dbReference>
<sequence>MNGLFIVLYNLFKVAIERIGDLSLDEERTFVNLRPARLDEFVGQEGIKEKLEIYIAAAQGRNEPLDHVLLHSPPGLGKTTLAHIIAAEMGVSTRVSSGPALERAGDLAAILTNLKPRDIFFIDEIHRLRRPVEEVLYPAMEDYKVDIILGEGPNAQSLRIDVPPFTLVGATTRAGLISAPLRNRFEVSFRLNFYSSSDLREIIIRAGKLLGIEVAPSGAQELAKRARGTPRIANRLLRRTRDYAQVKKEGKIDLETAKEALDLLEIDSRGLDQLDQRVLRAIIFKFNGGPVGLDTLAAALSEEKDTISEVVEPYLLQEGFIKRTTQG</sequence>
<feature type="non-terminal residue" evidence="10">
    <location>
        <position position="327"/>
    </location>
</feature>
<dbReference type="Gene3D" id="3.40.50.300">
    <property type="entry name" value="P-loop containing nucleotide triphosphate hydrolases"/>
    <property type="match status" value="1"/>
</dbReference>
<reference evidence="10" key="1">
    <citation type="journal article" date="2014" name="Front. Microbiol.">
        <title>High frequency of phylogenetically diverse reductive dehalogenase-homologous genes in deep subseafloor sedimentary metagenomes.</title>
        <authorList>
            <person name="Kawai M."/>
            <person name="Futagami T."/>
            <person name="Toyoda A."/>
            <person name="Takaki Y."/>
            <person name="Nishi S."/>
            <person name="Hori S."/>
            <person name="Arai W."/>
            <person name="Tsubouchi T."/>
            <person name="Morono Y."/>
            <person name="Uchiyama I."/>
            <person name="Ito T."/>
            <person name="Fujiyama A."/>
            <person name="Inagaki F."/>
            <person name="Takami H."/>
        </authorList>
    </citation>
    <scope>NUCLEOTIDE SEQUENCE</scope>
    <source>
        <strain evidence="10">Expedition CK06-06</strain>
    </source>
</reference>
<dbReference type="InterPro" id="IPR036390">
    <property type="entry name" value="WH_DNA-bd_sf"/>
</dbReference>
<dbReference type="Gene3D" id="1.10.8.60">
    <property type="match status" value="1"/>
</dbReference>
<evidence type="ECO:0000256" key="5">
    <source>
        <dbReference type="ARBA" id="ARBA00022840"/>
    </source>
</evidence>
<dbReference type="GO" id="GO:0003677">
    <property type="term" value="F:DNA binding"/>
    <property type="evidence" value="ECO:0007669"/>
    <property type="project" value="UniProtKB-KW"/>
</dbReference>
<evidence type="ECO:0000256" key="8">
    <source>
        <dbReference type="ARBA" id="ARBA00023204"/>
    </source>
</evidence>
<evidence type="ECO:0000259" key="9">
    <source>
        <dbReference type="SMART" id="SM00382"/>
    </source>
</evidence>
<evidence type="ECO:0000256" key="6">
    <source>
        <dbReference type="ARBA" id="ARBA00023125"/>
    </source>
</evidence>
<dbReference type="SUPFAM" id="SSF46785">
    <property type="entry name" value="Winged helix' DNA-binding domain"/>
    <property type="match status" value="1"/>
</dbReference>
<dbReference type="InterPro" id="IPR008823">
    <property type="entry name" value="RuvB_wg_C"/>
</dbReference>
<keyword evidence="6" id="KW-0238">DNA-binding</keyword>
<evidence type="ECO:0000313" key="10">
    <source>
        <dbReference type="EMBL" id="GAF81659.1"/>
    </source>
</evidence>
<keyword evidence="8" id="KW-0234">DNA repair</keyword>
<dbReference type="Pfam" id="PF17864">
    <property type="entry name" value="AAA_lid_4"/>
    <property type="match status" value="1"/>
</dbReference>
<keyword evidence="3" id="KW-0227">DNA damage</keyword>
<evidence type="ECO:0000256" key="7">
    <source>
        <dbReference type="ARBA" id="ARBA00023172"/>
    </source>
</evidence>
<evidence type="ECO:0000256" key="3">
    <source>
        <dbReference type="ARBA" id="ARBA00022763"/>
    </source>
</evidence>
<dbReference type="GO" id="GO:0009378">
    <property type="term" value="F:four-way junction helicase activity"/>
    <property type="evidence" value="ECO:0007669"/>
    <property type="project" value="InterPro"/>
</dbReference>
<dbReference type="InterPro" id="IPR041445">
    <property type="entry name" value="AAA_lid_4"/>
</dbReference>
<evidence type="ECO:0000256" key="4">
    <source>
        <dbReference type="ARBA" id="ARBA00022801"/>
    </source>
</evidence>
<dbReference type="SUPFAM" id="SSF52540">
    <property type="entry name" value="P-loop containing nucleoside triphosphate hydrolases"/>
    <property type="match status" value="1"/>
</dbReference>
<comment type="caution">
    <text evidence="10">The sequence shown here is derived from an EMBL/GenBank/DDBJ whole genome shotgun (WGS) entry which is preliminary data.</text>
</comment>
<dbReference type="GO" id="GO:0006310">
    <property type="term" value="P:DNA recombination"/>
    <property type="evidence" value="ECO:0007669"/>
    <property type="project" value="UniProtKB-KW"/>
</dbReference>
<dbReference type="Gene3D" id="1.10.10.10">
    <property type="entry name" value="Winged helix-like DNA-binding domain superfamily/Winged helix DNA-binding domain"/>
    <property type="match status" value="1"/>
</dbReference>
<dbReference type="InterPro" id="IPR036388">
    <property type="entry name" value="WH-like_DNA-bd_sf"/>
</dbReference>